<dbReference type="InterPro" id="IPR037066">
    <property type="entry name" value="Plug_dom_sf"/>
</dbReference>
<keyword evidence="10" id="KW-0732">Signal</keyword>
<dbReference type="InterPro" id="IPR012910">
    <property type="entry name" value="Plug_dom"/>
</dbReference>
<dbReference type="Pfam" id="PF07715">
    <property type="entry name" value="Plug"/>
    <property type="match status" value="1"/>
</dbReference>
<evidence type="ECO:0000256" key="9">
    <source>
        <dbReference type="RuleBase" id="RU003357"/>
    </source>
</evidence>
<evidence type="ECO:0000256" key="1">
    <source>
        <dbReference type="ARBA" id="ARBA00004571"/>
    </source>
</evidence>
<dbReference type="PROSITE" id="PS52016">
    <property type="entry name" value="TONB_DEPENDENT_REC_3"/>
    <property type="match status" value="1"/>
</dbReference>
<evidence type="ECO:0000256" key="5">
    <source>
        <dbReference type="ARBA" id="ARBA00023077"/>
    </source>
</evidence>
<keyword evidence="6 8" id="KW-0472">Membrane</keyword>
<organism evidence="13 14">
    <name type="scientific">Sphingobacterium daejeonense</name>
    <dbReference type="NCBI Taxonomy" id="371142"/>
    <lineage>
        <taxon>Bacteria</taxon>
        <taxon>Pseudomonadati</taxon>
        <taxon>Bacteroidota</taxon>
        <taxon>Sphingobacteriia</taxon>
        <taxon>Sphingobacteriales</taxon>
        <taxon>Sphingobacteriaceae</taxon>
        <taxon>Sphingobacterium</taxon>
    </lineage>
</organism>
<keyword evidence="7 8" id="KW-0998">Cell outer membrane</keyword>
<evidence type="ECO:0000256" key="8">
    <source>
        <dbReference type="PROSITE-ProRule" id="PRU01360"/>
    </source>
</evidence>
<dbReference type="Pfam" id="PF13620">
    <property type="entry name" value="CarboxypepD_reg"/>
    <property type="match status" value="1"/>
</dbReference>
<keyword evidence="14" id="KW-1185">Reference proteome</keyword>
<evidence type="ECO:0000256" key="7">
    <source>
        <dbReference type="ARBA" id="ARBA00023237"/>
    </source>
</evidence>
<dbReference type="RefSeq" id="WP_380895928.1">
    <property type="nucleotide sequence ID" value="NZ_JBHTKY010000010.1"/>
</dbReference>
<keyword evidence="4 8" id="KW-0812">Transmembrane</keyword>
<evidence type="ECO:0000256" key="6">
    <source>
        <dbReference type="ARBA" id="ARBA00023136"/>
    </source>
</evidence>
<evidence type="ECO:0000256" key="3">
    <source>
        <dbReference type="ARBA" id="ARBA00022452"/>
    </source>
</evidence>
<comment type="subcellular location">
    <subcellularLocation>
        <location evidence="1 8">Cell outer membrane</location>
        <topology evidence="1 8">Multi-pass membrane protein</topology>
    </subcellularLocation>
</comment>
<keyword evidence="5 9" id="KW-0798">TonB box</keyword>
<dbReference type="NCBIfam" id="TIGR04057">
    <property type="entry name" value="SusC_RagA_signa"/>
    <property type="match status" value="1"/>
</dbReference>
<evidence type="ECO:0000256" key="2">
    <source>
        <dbReference type="ARBA" id="ARBA00022448"/>
    </source>
</evidence>
<dbReference type="EMBL" id="JBHTKY010000010">
    <property type="protein sequence ID" value="MFD1165727.1"/>
    <property type="molecule type" value="Genomic_DNA"/>
</dbReference>
<dbReference type="Pfam" id="PF00593">
    <property type="entry name" value="TonB_dep_Rec_b-barrel"/>
    <property type="match status" value="1"/>
</dbReference>
<comment type="similarity">
    <text evidence="8 9">Belongs to the TonB-dependent receptor family.</text>
</comment>
<keyword evidence="2 8" id="KW-0813">Transport</keyword>
<evidence type="ECO:0000313" key="13">
    <source>
        <dbReference type="EMBL" id="MFD1165727.1"/>
    </source>
</evidence>
<dbReference type="InterPro" id="IPR039426">
    <property type="entry name" value="TonB-dep_rcpt-like"/>
</dbReference>
<evidence type="ECO:0000313" key="14">
    <source>
        <dbReference type="Proteomes" id="UP001597205"/>
    </source>
</evidence>
<dbReference type="SUPFAM" id="SSF56935">
    <property type="entry name" value="Porins"/>
    <property type="match status" value="1"/>
</dbReference>
<protein>
    <submittedName>
        <fullName evidence="13">SusC/RagA family TonB-linked outer membrane protein</fullName>
    </submittedName>
</protein>
<dbReference type="Proteomes" id="UP001597205">
    <property type="component" value="Unassembled WGS sequence"/>
</dbReference>
<feature type="domain" description="TonB-dependent receptor-like beta-barrel" evidence="11">
    <location>
        <begin position="526"/>
        <end position="1079"/>
    </location>
</feature>
<dbReference type="InterPro" id="IPR036942">
    <property type="entry name" value="Beta-barrel_TonB_sf"/>
</dbReference>
<proteinExistence type="inferred from homology"/>
<sequence>MSTKYSTLIILIISLSFTILNGSPTNAQGLREKVSLSVKNKTLKQIYKEVENQVDYRFVYSDENIPVNKILSIKMDASLESILEYIERNSPTQHKLMGKNIVVNYLSPQTPGTISGRVVDQLGNALAGASIHILESNQKTSSNQMGQFSLQVAPGTYSLNISYVSYEPQKRSSVQVLAGKTTDIRISMVESSDALNEIVVIGYGAIKRSDLTGSVTDISAEKLKDQPTSSIDQKLIGRVAGMQISQGSGAPGAGTTVKIRGSGSLGAGNDPLYVIDGMPYSAESNLDTNPLSFINPSDIENISVLKDASSTAIYGSRGANGVIMITTKNAGKEKNEVNITGYTGVNQIPQAGRPEMMNAQEFVTYQRDRITTVIRQKFQREPVESDFPEGYQNIESFGEGTNWYDQILRNGLMQNYTVDLQKSVDKSKFFLGFGYFNQEGAIYNSGFERLSANFNYLFDFKDKLQITAALRPSYITQDRVVSGYNRNDPLSIALWAPPIYEPYDEQGNLIPYFSMPSSPHISTAWGFPNPLYVLENTKNKYNELRNLGNISLQWNISNAFRFKTALSTVYNNVNFNSFTPSTVGSPNTPPRAESAMAGRSRSNGFNWLVENTLNYNQTFGKHDVAGLVGYTIQKSTSRSLNLNAGPFPNDLIETINAAPAITSWGEGIGEWSMISYLGRINYAYNNKYLLTATLRSDGSSRFGSENKFAFFPSVAAAWKVSDEEFFNSIENIDQLKIRASYGRNGNNNIGNYTHLSTINPTQYVFNNKTVSASTITLANPFLGWEESEQYDLGIDLSLWKNRLTFTGDLYRRRSVKMLLNDYIPTITGFSNQLVNKGNVENKGIELAVDGTPISGDLTWNIGANISFNRNKILSINDNNDYILSGSVDGRASNISEIGKPIGMFYGFILDGVYSTSDLSNPDVPKYPGTVAGYPKYKDLNGDGTIQEILDYTSLGSPHPNFTYGFNTSLNYKNIDLSISANGRQGGYVMNGIRQTIDNLQGLFNIGKEWANRWRGDDNPGDGIHAAGPQIVHRVNTLWLENASYFRINNMTIGYSVPKNIFRGSEVFKNLRIYGSAQNILTVTKYKGANPEGQSREVNNTLSPGFDSNAYPIPRTFIIGLNVKF</sequence>
<evidence type="ECO:0000259" key="11">
    <source>
        <dbReference type="Pfam" id="PF00593"/>
    </source>
</evidence>
<comment type="caution">
    <text evidence="13">The sequence shown here is derived from an EMBL/GenBank/DDBJ whole genome shotgun (WGS) entry which is preliminary data.</text>
</comment>
<dbReference type="NCBIfam" id="TIGR04056">
    <property type="entry name" value="OMP_RagA_SusC"/>
    <property type="match status" value="1"/>
</dbReference>
<evidence type="ECO:0000259" key="12">
    <source>
        <dbReference type="Pfam" id="PF07715"/>
    </source>
</evidence>
<feature type="domain" description="TonB-dependent receptor plug" evidence="12">
    <location>
        <begin position="208"/>
        <end position="322"/>
    </location>
</feature>
<feature type="signal peptide" evidence="10">
    <location>
        <begin position="1"/>
        <end position="27"/>
    </location>
</feature>
<dbReference type="Gene3D" id="2.60.40.1120">
    <property type="entry name" value="Carboxypeptidase-like, regulatory domain"/>
    <property type="match status" value="1"/>
</dbReference>
<dbReference type="InterPro" id="IPR000531">
    <property type="entry name" value="Beta-barrel_TonB"/>
</dbReference>
<dbReference type="InterPro" id="IPR023997">
    <property type="entry name" value="TonB-dep_OMP_SusC/RagA_CS"/>
</dbReference>
<dbReference type="Gene3D" id="2.40.170.20">
    <property type="entry name" value="TonB-dependent receptor, beta-barrel domain"/>
    <property type="match status" value="1"/>
</dbReference>
<dbReference type="InterPro" id="IPR023996">
    <property type="entry name" value="TonB-dep_OMP_SusC/RagA"/>
</dbReference>
<gene>
    <name evidence="13" type="ORF">ACFQ2C_08950</name>
</gene>
<keyword evidence="3 8" id="KW-1134">Transmembrane beta strand</keyword>
<name>A0ABW3RMG2_9SPHI</name>
<dbReference type="Gene3D" id="2.170.130.10">
    <property type="entry name" value="TonB-dependent receptor, plug domain"/>
    <property type="match status" value="1"/>
</dbReference>
<accession>A0ABW3RMG2</accession>
<reference evidence="14" key="1">
    <citation type="journal article" date="2019" name="Int. J. Syst. Evol. Microbiol.">
        <title>The Global Catalogue of Microorganisms (GCM) 10K type strain sequencing project: providing services to taxonomists for standard genome sequencing and annotation.</title>
        <authorList>
            <consortium name="The Broad Institute Genomics Platform"/>
            <consortium name="The Broad Institute Genome Sequencing Center for Infectious Disease"/>
            <person name="Wu L."/>
            <person name="Ma J."/>
        </authorList>
    </citation>
    <scope>NUCLEOTIDE SEQUENCE [LARGE SCALE GENOMIC DNA]</scope>
    <source>
        <strain evidence="14">CCUG 52468</strain>
    </source>
</reference>
<dbReference type="InterPro" id="IPR008969">
    <property type="entry name" value="CarboxyPept-like_regulatory"/>
</dbReference>
<dbReference type="SUPFAM" id="SSF49464">
    <property type="entry name" value="Carboxypeptidase regulatory domain-like"/>
    <property type="match status" value="1"/>
</dbReference>
<feature type="chain" id="PRO_5047265938" evidence="10">
    <location>
        <begin position="28"/>
        <end position="1124"/>
    </location>
</feature>
<evidence type="ECO:0000256" key="10">
    <source>
        <dbReference type="SAM" id="SignalP"/>
    </source>
</evidence>
<evidence type="ECO:0000256" key="4">
    <source>
        <dbReference type="ARBA" id="ARBA00022692"/>
    </source>
</evidence>